<dbReference type="AlphaFoldDB" id="A0A7W6MUT9"/>
<feature type="transmembrane region" description="Helical" evidence="7">
    <location>
        <begin position="21"/>
        <end position="43"/>
    </location>
</feature>
<dbReference type="EMBL" id="JACIED010000003">
    <property type="protein sequence ID" value="MBB4008465.1"/>
    <property type="molecule type" value="Genomic_DNA"/>
</dbReference>
<protein>
    <submittedName>
        <fullName evidence="9">Multiple sugar transport system permease protein</fullName>
    </submittedName>
</protein>
<keyword evidence="6 7" id="KW-0472">Membrane</keyword>
<organism evidence="9 10">
    <name type="scientific">Allorhizobium taibaishanense</name>
    <dbReference type="NCBI Taxonomy" id="887144"/>
    <lineage>
        <taxon>Bacteria</taxon>
        <taxon>Pseudomonadati</taxon>
        <taxon>Pseudomonadota</taxon>
        <taxon>Alphaproteobacteria</taxon>
        <taxon>Hyphomicrobiales</taxon>
        <taxon>Rhizobiaceae</taxon>
        <taxon>Rhizobium/Agrobacterium group</taxon>
        <taxon>Allorhizobium</taxon>
    </lineage>
</organism>
<keyword evidence="9" id="KW-0762">Sugar transport</keyword>
<dbReference type="PROSITE" id="PS50928">
    <property type="entry name" value="ABC_TM1"/>
    <property type="match status" value="1"/>
</dbReference>
<dbReference type="InterPro" id="IPR035906">
    <property type="entry name" value="MetI-like_sf"/>
</dbReference>
<dbReference type="PANTHER" id="PTHR32243">
    <property type="entry name" value="MALTOSE TRANSPORT SYSTEM PERMEASE-RELATED"/>
    <property type="match status" value="1"/>
</dbReference>
<evidence type="ECO:0000256" key="7">
    <source>
        <dbReference type="RuleBase" id="RU363032"/>
    </source>
</evidence>
<feature type="transmembrane region" description="Helical" evidence="7">
    <location>
        <begin position="191"/>
        <end position="213"/>
    </location>
</feature>
<dbReference type="RefSeq" id="WP_407639872.1">
    <property type="nucleotide sequence ID" value="NZ_JACIED010000003.1"/>
</dbReference>
<evidence type="ECO:0000256" key="1">
    <source>
        <dbReference type="ARBA" id="ARBA00004651"/>
    </source>
</evidence>
<dbReference type="InterPro" id="IPR050901">
    <property type="entry name" value="BP-dep_ABC_trans_perm"/>
</dbReference>
<dbReference type="Pfam" id="PF00528">
    <property type="entry name" value="BPD_transp_1"/>
    <property type="match status" value="1"/>
</dbReference>
<sequence>MKGASMAKASNQERLGDLASYLFMIVMFAFFAWPLLWLLSLALRTRKEVFLGVSRFIPKAPTLDNFATILSSDKFAHYLWNALTLSCLSAAGCLIVALPAAYAFSRFNFRGKGVWMMALLSVQMISPLVIMVPLYRYMAAIGLTNSYFGAIMVYIALAIPMVTWILKGAIDGIPVSLDEAAMMDGCTRFGVFIRVILPLSTPGIASAFIISVINGWSQFLVPFLLITKESMTPIAVGIFQYAGTQNDSSIQLLAAACLISVVPAIVAFLSLQRLILSAMTAGAVKG</sequence>
<dbReference type="GO" id="GO:0005886">
    <property type="term" value="C:plasma membrane"/>
    <property type="evidence" value="ECO:0007669"/>
    <property type="project" value="UniProtKB-SubCell"/>
</dbReference>
<dbReference type="GO" id="GO:0055085">
    <property type="term" value="P:transmembrane transport"/>
    <property type="evidence" value="ECO:0007669"/>
    <property type="project" value="InterPro"/>
</dbReference>
<reference evidence="9 10" key="1">
    <citation type="submission" date="2020-08" db="EMBL/GenBank/DDBJ databases">
        <title>Genomic Encyclopedia of Type Strains, Phase IV (KMG-IV): sequencing the most valuable type-strain genomes for metagenomic binning, comparative biology and taxonomic classification.</title>
        <authorList>
            <person name="Goeker M."/>
        </authorList>
    </citation>
    <scope>NUCLEOTIDE SEQUENCE [LARGE SCALE GENOMIC DNA]</scope>
    <source>
        <strain evidence="9 10">DSM 100021</strain>
    </source>
</reference>
<name>A0A7W6MUT9_9HYPH</name>
<dbReference type="SUPFAM" id="SSF161098">
    <property type="entry name" value="MetI-like"/>
    <property type="match status" value="1"/>
</dbReference>
<keyword evidence="2 7" id="KW-0813">Transport</keyword>
<evidence type="ECO:0000256" key="6">
    <source>
        <dbReference type="ARBA" id="ARBA00023136"/>
    </source>
</evidence>
<evidence type="ECO:0000313" key="9">
    <source>
        <dbReference type="EMBL" id="MBB4008465.1"/>
    </source>
</evidence>
<keyword evidence="3" id="KW-1003">Cell membrane</keyword>
<dbReference type="Gene3D" id="1.10.3720.10">
    <property type="entry name" value="MetI-like"/>
    <property type="match status" value="1"/>
</dbReference>
<dbReference type="PANTHER" id="PTHR32243:SF18">
    <property type="entry name" value="INNER MEMBRANE ABC TRANSPORTER PERMEASE PROTEIN YCJP"/>
    <property type="match status" value="1"/>
</dbReference>
<accession>A0A7W6MUT9</accession>
<comment type="subcellular location">
    <subcellularLocation>
        <location evidence="1 7">Cell membrane</location>
        <topology evidence="1 7">Multi-pass membrane protein</topology>
    </subcellularLocation>
</comment>
<comment type="similarity">
    <text evidence="7">Belongs to the binding-protein-dependent transport system permease family.</text>
</comment>
<evidence type="ECO:0000256" key="2">
    <source>
        <dbReference type="ARBA" id="ARBA00022448"/>
    </source>
</evidence>
<dbReference type="CDD" id="cd06261">
    <property type="entry name" value="TM_PBP2"/>
    <property type="match status" value="1"/>
</dbReference>
<evidence type="ECO:0000256" key="5">
    <source>
        <dbReference type="ARBA" id="ARBA00022989"/>
    </source>
</evidence>
<evidence type="ECO:0000256" key="4">
    <source>
        <dbReference type="ARBA" id="ARBA00022692"/>
    </source>
</evidence>
<feature type="transmembrane region" description="Helical" evidence="7">
    <location>
        <begin position="114"/>
        <end position="135"/>
    </location>
</feature>
<evidence type="ECO:0000256" key="3">
    <source>
        <dbReference type="ARBA" id="ARBA00022475"/>
    </source>
</evidence>
<gene>
    <name evidence="9" type="ORF">GGQ71_002745</name>
</gene>
<dbReference type="Proteomes" id="UP000544107">
    <property type="component" value="Unassembled WGS sequence"/>
</dbReference>
<dbReference type="InterPro" id="IPR000515">
    <property type="entry name" value="MetI-like"/>
</dbReference>
<feature type="transmembrane region" description="Helical" evidence="7">
    <location>
        <begin position="250"/>
        <end position="271"/>
    </location>
</feature>
<keyword evidence="4 7" id="KW-0812">Transmembrane</keyword>
<evidence type="ECO:0000313" key="10">
    <source>
        <dbReference type="Proteomes" id="UP000544107"/>
    </source>
</evidence>
<feature type="transmembrane region" description="Helical" evidence="7">
    <location>
        <begin position="78"/>
        <end position="102"/>
    </location>
</feature>
<feature type="transmembrane region" description="Helical" evidence="7">
    <location>
        <begin position="147"/>
        <end position="170"/>
    </location>
</feature>
<feature type="domain" description="ABC transmembrane type-1" evidence="8">
    <location>
        <begin position="79"/>
        <end position="271"/>
    </location>
</feature>
<comment type="caution">
    <text evidence="9">The sequence shown here is derived from an EMBL/GenBank/DDBJ whole genome shotgun (WGS) entry which is preliminary data.</text>
</comment>
<evidence type="ECO:0000259" key="8">
    <source>
        <dbReference type="PROSITE" id="PS50928"/>
    </source>
</evidence>
<proteinExistence type="inferred from homology"/>
<keyword evidence="5 7" id="KW-1133">Transmembrane helix</keyword>